<keyword evidence="1" id="KW-0732">Signal</keyword>
<reference evidence="3" key="1">
    <citation type="journal article" date="2019" name="Int. J. Syst. Evol. Microbiol.">
        <title>The Global Catalogue of Microorganisms (GCM) 10K type strain sequencing project: providing services to taxonomists for standard genome sequencing and annotation.</title>
        <authorList>
            <consortium name="The Broad Institute Genomics Platform"/>
            <consortium name="The Broad Institute Genome Sequencing Center for Infectious Disease"/>
            <person name="Wu L."/>
            <person name="Ma J."/>
        </authorList>
    </citation>
    <scope>NUCLEOTIDE SEQUENCE [LARGE SCALE GENOMIC DNA]</scope>
    <source>
        <strain evidence="3">CCUG 59189</strain>
    </source>
</reference>
<evidence type="ECO:0000256" key="1">
    <source>
        <dbReference type="SAM" id="SignalP"/>
    </source>
</evidence>
<comment type="caution">
    <text evidence="2">The sequence shown here is derived from an EMBL/GenBank/DDBJ whole genome shotgun (WGS) entry which is preliminary data.</text>
</comment>
<feature type="signal peptide" evidence="1">
    <location>
        <begin position="1"/>
        <end position="24"/>
    </location>
</feature>
<evidence type="ECO:0000313" key="3">
    <source>
        <dbReference type="Proteomes" id="UP001597262"/>
    </source>
</evidence>
<evidence type="ECO:0000313" key="2">
    <source>
        <dbReference type="EMBL" id="MFD1174932.1"/>
    </source>
</evidence>
<keyword evidence="3" id="KW-1185">Reference proteome</keyword>
<dbReference type="Proteomes" id="UP001597262">
    <property type="component" value="Unassembled WGS sequence"/>
</dbReference>
<organism evidence="2 3">
    <name type="scientific">Paenibacillus puldeungensis</name>
    <dbReference type="NCBI Taxonomy" id="696536"/>
    <lineage>
        <taxon>Bacteria</taxon>
        <taxon>Bacillati</taxon>
        <taxon>Bacillota</taxon>
        <taxon>Bacilli</taxon>
        <taxon>Bacillales</taxon>
        <taxon>Paenibacillaceae</taxon>
        <taxon>Paenibacillus</taxon>
    </lineage>
</organism>
<name>A0ABW3RRL9_9BACL</name>
<accession>A0ABW3RRL9</accession>
<sequence>MKKILAVSIVIAAVAVFATSINFASSGDSARVTDNLPAAKAPNIAGGMVRSVEYGNKWDGSVAANNSTQSAFSVPGGFGYVKMWFHNKDSKSVTITLRHESGKEYYSKTLLGNSQDIWYSATDYPQGVRAGKYTVQFHSSEGAVDVQYNGFATDKP</sequence>
<protein>
    <submittedName>
        <fullName evidence="2">Uncharacterized protein</fullName>
    </submittedName>
</protein>
<feature type="chain" id="PRO_5047305182" evidence="1">
    <location>
        <begin position="25"/>
        <end position="156"/>
    </location>
</feature>
<proteinExistence type="predicted"/>
<dbReference type="EMBL" id="JBHTLM010000001">
    <property type="protein sequence ID" value="MFD1174932.1"/>
    <property type="molecule type" value="Genomic_DNA"/>
</dbReference>
<dbReference type="RefSeq" id="WP_379315790.1">
    <property type="nucleotide sequence ID" value="NZ_JBHTLM010000001.1"/>
</dbReference>
<gene>
    <name evidence="2" type="ORF">ACFQ3W_01245</name>
</gene>